<protein>
    <submittedName>
        <fullName evidence="5">LacI family transcriptional regulator</fullName>
    </submittedName>
</protein>
<dbReference type="InterPro" id="IPR010982">
    <property type="entry name" value="Lambda_DNA-bd_dom_sf"/>
</dbReference>
<dbReference type="Pfam" id="PF13377">
    <property type="entry name" value="Peripla_BP_3"/>
    <property type="match status" value="1"/>
</dbReference>
<accession>A0A2G6KD32</accession>
<evidence type="ECO:0000256" key="3">
    <source>
        <dbReference type="ARBA" id="ARBA00023163"/>
    </source>
</evidence>
<dbReference type="InterPro" id="IPR028082">
    <property type="entry name" value="Peripla_BP_I"/>
</dbReference>
<sequence>MNITIKEIADIANVSTATVSLVLNNKPGVGQDTRQRILKITQMLKEERYKQQALTQIAKGSIRFLKIVKHGQVLNRDHDTFVSRYIDGMEQEARQNAYKLEINTFTTSDIHEIIPYIKDSDVDGIIILGTELNRQDFKAFQEIDIPLGFIDTRFEDKRFDFVDMDNIQGAFQVVNHFVEHNHHKIGFINSPVELRNFEFRHLGFQAALSRSNIPYNRQYVFSVNATFDGAYHDMLHILKKGTELPTALFSANDLIAYACIKAFKEVGVKIPEDVSIIGFDDLPMSSMMDPPLTTMKVSQRQMGQMAIQLLIGRINRTLKAPTIKVNIGGQLICRNSVKTL</sequence>
<proteinExistence type="predicted"/>
<dbReference type="Pfam" id="PF00356">
    <property type="entry name" value="LacI"/>
    <property type="match status" value="1"/>
</dbReference>
<feature type="domain" description="HTH lacI-type" evidence="4">
    <location>
        <begin position="3"/>
        <end position="40"/>
    </location>
</feature>
<reference evidence="5 6" key="1">
    <citation type="submission" date="2017-10" db="EMBL/GenBank/DDBJ databases">
        <title>Novel microbial diversity and functional potential in the marine mammal oral microbiome.</title>
        <authorList>
            <person name="Dudek N.K."/>
            <person name="Sun C.L."/>
            <person name="Burstein D."/>
            <person name="Kantor R.S."/>
            <person name="Aliaga Goltsman D.S."/>
            <person name="Bik E.M."/>
            <person name="Thomas B.C."/>
            <person name="Banfield J.F."/>
            <person name="Relman D.A."/>
        </authorList>
    </citation>
    <scope>NUCLEOTIDE SEQUENCE [LARGE SCALE GENOMIC DNA]</scope>
    <source>
        <strain evidence="5">DOLJORAL78_47_16</strain>
    </source>
</reference>
<organism evidence="5 6">
    <name type="scientific">candidate division KSB3 bacterium</name>
    <dbReference type="NCBI Taxonomy" id="2044937"/>
    <lineage>
        <taxon>Bacteria</taxon>
        <taxon>candidate division KSB3</taxon>
    </lineage>
</organism>
<dbReference type="SMART" id="SM00354">
    <property type="entry name" value="HTH_LACI"/>
    <property type="match status" value="1"/>
</dbReference>
<dbReference type="InterPro" id="IPR046335">
    <property type="entry name" value="LacI/GalR-like_sensor"/>
</dbReference>
<dbReference type="PANTHER" id="PTHR30146">
    <property type="entry name" value="LACI-RELATED TRANSCRIPTIONAL REPRESSOR"/>
    <property type="match status" value="1"/>
</dbReference>
<dbReference type="Gene3D" id="3.40.50.2300">
    <property type="match status" value="2"/>
</dbReference>
<dbReference type="PROSITE" id="PS00356">
    <property type="entry name" value="HTH_LACI_1"/>
    <property type="match status" value="1"/>
</dbReference>
<dbReference type="GO" id="GO:0003700">
    <property type="term" value="F:DNA-binding transcription factor activity"/>
    <property type="evidence" value="ECO:0007669"/>
    <property type="project" value="TreeGrafter"/>
</dbReference>
<dbReference type="Proteomes" id="UP000230821">
    <property type="component" value="Unassembled WGS sequence"/>
</dbReference>
<dbReference type="InterPro" id="IPR000843">
    <property type="entry name" value="HTH_LacI"/>
</dbReference>
<dbReference type="CDD" id="cd01392">
    <property type="entry name" value="HTH_LacI"/>
    <property type="match status" value="1"/>
</dbReference>
<name>A0A2G6KD32_9BACT</name>
<keyword evidence="2" id="KW-0238">DNA-binding</keyword>
<keyword evidence="3" id="KW-0804">Transcription</keyword>
<dbReference type="PANTHER" id="PTHR30146:SF109">
    <property type="entry name" value="HTH-TYPE TRANSCRIPTIONAL REGULATOR GALS"/>
    <property type="match status" value="1"/>
</dbReference>
<dbReference type="AlphaFoldDB" id="A0A2G6KD32"/>
<evidence type="ECO:0000259" key="4">
    <source>
        <dbReference type="PROSITE" id="PS50932"/>
    </source>
</evidence>
<dbReference type="SUPFAM" id="SSF53822">
    <property type="entry name" value="Periplasmic binding protein-like I"/>
    <property type="match status" value="1"/>
</dbReference>
<gene>
    <name evidence="5" type="ORF">CSA56_10655</name>
</gene>
<dbReference type="GO" id="GO:0000976">
    <property type="term" value="F:transcription cis-regulatory region binding"/>
    <property type="evidence" value="ECO:0007669"/>
    <property type="project" value="TreeGrafter"/>
</dbReference>
<dbReference type="PROSITE" id="PS50932">
    <property type="entry name" value="HTH_LACI_2"/>
    <property type="match status" value="1"/>
</dbReference>
<keyword evidence="1" id="KW-0805">Transcription regulation</keyword>
<comment type="caution">
    <text evidence="5">The sequence shown here is derived from an EMBL/GenBank/DDBJ whole genome shotgun (WGS) entry which is preliminary data.</text>
</comment>
<evidence type="ECO:0000313" key="5">
    <source>
        <dbReference type="EMBL" id="PIE33571.1"/>
    </source>
</evidence>
<dbReference type="Gene3D" id="1.10.260.40">
    <property type="entry name" value="lambda repressor-like DNA-binding domains"/>
    <property type="match status" value="1"/>
</dbReference>
<dbReference type="SUPFAM" id="SSF47413">
    <property type="entry name" value="lambda repressor-like DNA-binding domains"/>
    <property type="match status" value="1"/>
</dbReference>
<evidence type="ECO:0000313" key="6">
    <source>
        <dbReference type="Proteomes" id="UP000230821"/>
    </source>
</evidence>
<evidence type="ECO:0000256" key="2">
    <source>
        <dbReference type="ARBA" id="ARBA00023125"/>
    </source>
</evidence>
<evidence type="ECO:0000256" key="1">
    <source>
        <dbReference type="ARBA" id="ARBA00023015"/>
    </source>
</evidence>
<dbReference type="EMBL" id="PDSK01000096">
    <property type="protein sequence ID" value="PIE33571.1"/>
    <property type="molecule type" value="Genomic_DNA"/>
</dbReference>